<dbReference type="Proteomes" id="UP001152795">
    <property type="component" value="Unassembled WGS sequence"/>
</dbReference>
<evidence type="ECO:0000313" key="1">
    <source>
        <dbReference type="EMBL" id="CAB4021717.1"/>
    </source>
</evidence>
<dbReference type="CDD" id="cd00063">
    <property type="entry name" value="FN3"/>
    <property type="match status" value="1"/>
</dbReference>
<proteinExistence type="predicted"/>
<protein>
    <submittedName>
        <fullName evidence="1">---NA</fullName>
    </submittedName>
</protein>
<keyword evidence="2" id="KW-1185">Reference proteome</keyword>
<dbReference type="SUPFAM" id="SSF49265">
    <property type="entry name" value="Fibronectin type III"/>
    <property type="match status" value="1"/>
</dbReference>
<evidence type="ECO:0000313" key="2">
    <source>
        <dbReference type="Proteomes" id="UP001152795"/>
    </source>
</evidence>
<dbReference type="InterPro" id="IPR013783">
    <property type="entry name" value="Ig-like_fold"/>
</dbReference>
<name>A0A6S7IUY1_PARCT</name>
<dbReference type="PROSITE" id="PS50853">
    <property type="entry name" value="FN3"/>
    <property type="match status" value="1"/>
</dbReference>
<dbReference type="AlphaFoldDB" id="A0A6S7IUY1"/>
<accession>A0A6S7IUY1</accession>
<dbReference type="InterPro" id="IPR003961">
    <property type="entry name" value="FN3_dom"/>
</dbReference>
<sequence>MTSISANFAIVQWSVIERQEEKYDRVTGYIVTVINETYFFTIKVSNSSSSVSINHLLSNTSYRVSVVGLSEETVGMPSEWISFKTSLTQDRLGQFPCNDQGKSNETKEESSLSLAIVILLIAIILIAIIASAAFAFFQLRRRKSQDISPNQVVMDNPKKYHNDGASNDAEGSVKVIRYGHFSW</sequence>
<gene>
    <name evidence="1" type="ORF">PACLA_8A078981</name>
</gene>
<dbReference type="Gene3D" id="2.60.40.10">
    <property type="entry name" value="Immunoglobulins"/>
    <property type="match status" value="1"/>
</dbReference>
<dbReference type="InterPro" id="IPR036116">
    <property type="entry name" value="FN3_sf"/>
</dbReference>
<dbReference type="EMBL" id="CACRXK020011583">
    <property type="protein sequence ID" value="CAB4021717.1"/>
    <property type="molecule type" value="Genomic_DNA"/>
</dbReference>
<dbReference type="Pfam" id="PF00041">
    <property type="entry name" value="fn3"/>
    <property type="match status" value="1"/>
</dbReference>
<reference evidence="1" key="1">
    <citation type="submission" date="2020-04" db="EMBL/GenBank/DDBJ databases">
        <authorList>
            <person name="Alioto T."/>
            <person name="Alioto T."/>
            <person name="Gomez Garrido J."/>
        </authorList>
    </citation>
    <scope>NUCLEOTIDE SEQUENCE</scope>
    <source>
        <strain evidence="1">A484AB</strain>
    </source>
</reference>
<organism evidence="1 2">
    <name type="scientific">Paramuricea clavata</name>
    <name type="common">Red gorgonian</name>
    <name type="synonym">Violescent sea-whip</name>
    <dbReference type="NCBI Taxonomy" id="317549"/>
    <lineage>
        <taxon>Eukaryota</taxon>
        <taxon>Metazoa</taxon>
        <taxon>Cnidaria</taxon>
        <taxon>Anthozoa</taxon>
        <taxon>Octocorallia</taxon>
        <taxon>Malacalcyonacea</taxon>
        <taxon>Plexauridae</taxon>
        <taxon>Paramuricea</taxon>
    </lineage>
</organism>
<comment type="caution">
    <text evidence="1">The sequence shown here is derived from an EMBL/GenBank/DDBJ whole genome shotgun (WGS) entry which is preliminary data.</text>
</comment>